<dbReference type="PANTHER" id="PTHR32305:SF15">
    <property type="entry name" value="PROTEIN RHSA-RELATED"/>
    <property type="match status" value="1"/>
</dbReference>
<reference evidence="1 2" key="1">
    <citation type="submission" date="2018-04" db="EMBL/GenBank/DDBJ databases">
        <title>Denitrifier Microvirgula.</title>
        <authorList>
            <person name="Anderson E."/>
            <person name="Jang J."/>
            <person name="Ishii S."/>
        </authorList>
    </citation>
    <scope>NUCLEOTIDE SEQUENCE [LARGE SCALE GENOMIC DNA]</scope>
    <source>
        <strain evidence="1 2">BE2.4</strain>
    </source>
</reference>
<accession>A0A2S0PB31</accession>
<organism evidence="1 2">
    <name type="scientific">Microvirgula aerodenitrificans</name>
    <dbReference type="NCBI Taxonomy" id="57480"/>
    <lineage>
        <taxon>Bacteria</taxon>
        <taxon>Pseudomonadati</taxon>
        <taxon>Pseudomonadota</taxon>
        <taxon>Betaproteobacteria</taxon>
        <taxon>Neisseriales</taxon>
        <taxon>Aquaspirillaceae</taxon>
        <taxon>Microvirgula</taxon>
    </lineage>
</organism>
<sequence length="792" mass="89113">MITEYGYDEIGRTIRTVYAPGRPYGYTVHVTYQWQSGKQVTRSTTDAFSETLVRDGSGHVVKKEVNIIRDGKALDYLMAGFIYNEIGQLIQETQYDYAGEQVFSKTTLSDYNVYDELVSMKKPGCSSDDYQFFQMEDGTFSIEQVHQPGDVKTLTCFDAHGELSKREICSPASKEMADVTETLFYDAFLRLIRHAKTARETESFEYDAFDRPVARTGSSSGRQTMTYAPHLLDESVCMIAIDEKVIGTREFDGLGRQKSSIVDGVSTSYDYAGSAMFSRPSTVKISNGRTWAYQYDAVLDNVTRRDVSNADGTESASRIYEYDIRTRLLKSHRADQYTHTFSYDEFNNENGSSGGWAGLAFGSYSVQTPRSVQGLLLRALFSFPVTPPAHTIVIDCQYDSQGLTRKMSWSMHDALLCEATIMRDEINGNIRNIRGSSARIVSPGLEQIPMEINYGYGNYNRTNHAEWKLGPPPRQDSAGTVAGKLRRIMAVSMNYDHHGLLLQAKHTSSLGGGGTRWVDSFAYNDRAQLASWHRTGNLVCQDQFGNSIASQSFLYDHAGNISQINSETSDGYNHAVYRYNANNQLFQIGNNSQTVTSYFPDAVAFTNDDEGHVSKQQFVLHGSYNIKTFDYGMEDGVKTVTAKWLKTTSTLANWYDAGGRLIYLRAAADGVEQDTARYYLDGVLLFEWQRPNASPQDGTLTIFHRVEGNMLYMTHVDKDGDKWVQPCLSQPDGTLLAVGTIDKYSRRISPSSETLNVYRYYDFHFQGQTAYGLTFDLKNRASYIFSDKVLTK</sequence>
<proteinExistence type="predicted"/>
<evidence type="ECO:0000313" key="2">
    <source>
        <dbReference type="Proteomes" id="UP000244173"/>
    </source>
</evidence>
<gene>
    <name evidence="1" type="ORF">DAI18_11240</name>
</gene>
<dbReference type="InterPro" id="IPR050708">
    <property type="entry name" value="T6SS_VgrG/RHS"/>
</dbReference>
<protein>
    <recommendedName>
        <fullName evidence="3">RHS repeat protein</fullName>
    </recommendedName>
</protein>
<evidence type="ECO:0008006" key="3">
    <source>
        <dbReference type="Google" id="ProtNLM"/>
    </source>
</evidence>
<evidence type="ECO:0000313" key="1">
    <source>
        <dbReference type="EMBL" id="AVY94552.1"/>
    </source>
</evidence>
<dbReference type="AlphaFoldDB" id="A0A2S0PB31"/>
<dbReference type="EMBL" id="CP028519">
    <property type="protein sequence ID" value="AVY94552.1"/>
    <property type="molecule type" value="Genomic_DNA"/>
</dbReference>
<dbReference type="PANTHER" id="PTHR32305">
    <property type="match status" value="1"/>
</dbReference>
<dbReference type="Gene3D" id="2.180.10.10">
    <property type="entry name" value="RHS repeat-associated core"/>
    <property type="match status" value="1"/>
</dbReference>
<dbReference type="KEGG" id="maer:DAI18_11240"/>
<dbReference type="STRING" id="1122240.GCA_000620105_00280"/>
<dbReference type="Proteomes" id="UP000244173">
    <property type="component" value="Chromosome"/>
</dbReference>
<keyword evidence="2" id="KW-1185">Reference proteome</keyword>
<name>A0A2S0PB31_9NEIS</name>